<organism evidence="18 19">
    <name type="scientific">Candidatus Limadaptatus stercorigallinarum</name>
    <dbReference type="NCBI Taxonomy" id="2840845"/>
    <lineage>
        <taxon>Bacteria</taxon>
        <taxon>Bacillati</taxon>
        <taxon>Bacillota</taxon>
        <taxon>Clostridia</taxon>
        <taxon>Eubacteriales</taxon>
        <taxon>Candidatus Limadaptatus</taxon>
    </lineage>
</organism>
<dbReference type="PANTHER" id="PTHR21581">
    <property type="entry name" value="D-ALANYL-D-ALANINE CARBOXYPEPTIDASE"/>
    <property type="match status" value="1"/>
</dbReference>
<dbReference type="InterPro" id="IPR015956">
    <property type="entry name" value="Peniciliin-bd_prot_C_sf"/>
</dbReference>
<feature type="chain" id="PRO_5038339239" description="serine-type D-Ala-D-Ala carboxypeptidase" evidence="16">
    <location>
        <begin position="28"/>
        <end position="393"/>
    </location>
</feature>
<comment type="caution">
    <text evidence="18">The sequence shown here is derived from an EMBL/GenBank/DDBJ whole genome shotgun (WGS) entry which is preliminary data.</text>
</comment>
<dbReference type="GO" id="GO:0009002">
    <property type="term" value="F:serine-type D-Ala-D-Ala carboxypeptidase activity"/>
    <property type="evidence" value="ECO:0007669"/>
    <property type="project" value="UniProtKB-EC"/>
</dbReference>
<evidence type="ECO:0000256" key="2">
    <source>
        <dbReference type="ARBA" id="ARBA00004752"/>
    </source>
</evidence>
<name>A0A9D1HS30_9FIRM</name>
<keyword evidence="9" id="KW-0133">Cell shape</keyword>
<feature type="domain" description="Peptidase S11 D-Ala-D-Ala carboxypeptidase A C-terminal" evidence="17">
    <location>
        <begin position="289"/>
        <end position="379"/>
    </location>
</feature>
<evidence type="ECO:0000256" key="15">
    <source>
        <dbReference type="RuleBase" id="RU004016"/>
    </source>
</evidence>
<keyword evidence="8" id="KW-0378">Hydrolase</keyword>
<dbReference type="InterPro" id="IPR001967">
    <property type="entry name" value="Peptidase_S11_N"/>
</dbReference>
<dbReference type="GO" id="GO:0008360">
    <property type="term" value="P:regulation of cell shape"/>
    <property type="evidence" value="ECO:0007669"/>
    <property type="project" value="UniProtKB-KW"/>
</dbReference>
<dbReference type="PANTHER" id="PTHR21581:SF6">
    <property type="entry name" value="TRAFFICKING PROTEIN PARTICLE COMPLEX SUBUNIT 12"/>
    <property type="match status" value="1"/>
</dbReference>
<evidence type="ECO:0000256" key="8">
    <source>
        <dbReference type="ARBA" id="ARBA00022801"/>
    </source>
</evidence>
<dbReference type="InterPro" id="IPR018044">
    <property type="entry name" value="Peptidase_S11"/>
</dbReference>
<dbReference type="GO" id="GO:0006508">
    <property type="term" value="P:proteolysis"/>
    <property type="evidence" value="ECO:0007669"/>
    <property type="project" value="UniProtKB-KW"/>
</dbReference>
<evidence type="ECO:0000256" key="16">
    <source>
        <dbReference type="SAM" id="SignalP"/>
    </source>
</evidence>
<evidence type="ECO:0000256" key="7">
    <source>
        <dbReference type="ARBA" id="ARBA00022729"/>
    </source>
</evidence>
<dbReference type="GO" id="GO:0009252">
    <property type="term" value="P:peptidoglycan biosynthetic process"/>
    <property type="evidence" value="ECO:0007669"/>
    <property type="project" value="UniProtKB-KW"/>
</dbReference>
<keyword evidence="5 18" id="KW-0121">Carboxypeptidase</keyword>
<dbReference type="EMBL" id="DVMN01000035">
    <property type="protein sequence ID" value="HIU21012.1"/>
    <property type="molecule type" value="Genomic_DNA"/>
</dbReference>
<reference evidence="18" key="2">
    <citation type="journal article" date="2021" name="PeerJ">
        <title>Extensive microbial diversity within the chicken gut microbiome revealed by metagenomics and culture.</title>
        <authorList>
            <person name="Gilroy R."/>
            <person name="Ravi A."/>
            <person name="Getino M."/>
            <person name="Pursley I."/>
            <person name="Horton D.L."/>
            <person name="Alikhan N.F."/>
            <person name="Baker D."/>
            <person name="Gharbi K."/>
            <person name="Hall N."/>
            <person name="Watson M."/>
            <person name="Adriaenssens E.M."/>
            <person name="Foster-Nyarko E."/>
            <person name="Jarju S."/>
            <person name="Secka A."/>
            <person name="Antonio M."/>
            <person name="Oren A."/>
            <person name="Chaudhuri R.R."/>
            <person name="La Ragione R."/>
            <person name="Hildebrand F."/>
            <person name="Pallen M.J."/>
        </authorList>
    </citation>
    <scope>NUCLEOTIDE SEQUENCE</scope>
    <source>
        <strain evidence="18">1063</strain>
    </source>
</reference>
<dbReference type="Pfam" id="PF07943">
    <property type="entry name" value="PBP5_C"/>
    <property type="match status" value="1"/>
</dbReference>
<feature type="active site" evidence="13">
    <location>
        <position position="133"/>
    </location>
</feature>
<keyword evidence="7 16" id="KW-0732">Signal</keyword>
<reference evidence="18" key="1">
    <citation type="submission" date="2020-10" db="EMBL/GenBank/DDBJ databases">
        <authorList>
            <person name="Gilroy R."/>
        </authorList>
    </citation>
    <scope>NUCLEOTIDE SEQUENCE</scope>
    <source>
        <strain evidence="18">1063</strain>
    </source>
</reference>
<evidence type="ECO:0000313" key="19">
    <source>
        <dbReference type="Proteomes" id="UP000824088"/>
    </source>
</evidence>
<dbReference type="InterPro" id="IPR012338">
    <property type="entry name" value="Beta-lactam/transpept-like"/>
</dbReference>
<evidence type="ECO:0000256" key="1">
    <source>
        <dbReference type="ARBA" id="ARBA00003217"/>
    </source>
</evidence>
<feature type="active site" description="Proton acceptor" evidence="13">
    <location>
        <position position="76"/>
    </location>
</feature>
<comment type="similarity">
    <text evidence="3 15">Belongs to the peptidase S11 family.</text>
</comment>
<dbReference type="Proteomes" id="UP000824088">
    <property type="component" value="Unassembled WGS sequence"/>
</dbReference>
<dbReference type="InterPro" id="IPR037167">
    <property type="entry name" value="Peptidase_S11_C_sf"/>
</dbReference>
<keyword evidence="10" id="KW-0573">Peptidoglycan synthesis</keyword>
<dbReference type="AlphaFoldDB" id="A0A9D1HS30"/>
<evidence type="ECO:0000256" key="10">
    <source>
        <dbReference type="ARBA" id="ARBA00022984"/>
    </source>
</evidence>
<comment type="catalytic activity">
    <reaction evidence="12">
        <text>Preferential cleavage: (Ac)2-L-Lys-D-Ala-|-D-Ala. Also transpeptidation of peptidyl-alanyl moieties that are N-acyl substituents of D-alanine.</text>
        <dbReference type="EC" id="3.4.16.4"/>
    </reaction>
</comment>
<accession>A0A9D1HS30</accession>
<evidence type="ECO:0000256" key="9">
    <source>
        <dbReference type="ARBA" id="ARBA00022960"/>
    </source>
</evidence>
<evidence type="ECO:0000256" key="4">
    <source>
        <dbReference type="ARBA" id="ARBA00012448"/>
    </source>
</evidence>
<keyword evidence="11" id="KW-0961">Cell wall biogenesis/degradation</keyword>
<evidence type="ECO:0000256" key="5">
    <source>
        <dbReference type="ARBA" id="ARBA00022645"/>
    </source>
</evidence>
<keyword evidence="6" id="KW-0645">Protease</keyword>
<evidence type="ECO:0000256" key="6">
    <source>
        <dbReference type="ARBA" id="ARBA00022670"/>
    </source>
</evidence>
<feature type="signal peptide" evidence="16">
    <location>
        <begin position="1"/>
        <end position="27"/>
    </location>
</feature>
<feature type="active site" description="Acyl-ester intermediate" evidence="13">
    <location>
        <position position="73"/>
    </location>
</feature>
<dbReference type="Pfam" id="PF00768">
    <property type="entry name" value="Peptidase_S11"/>
    <property type="match status" value="1"/>
</dbReference>
<dbReference type="Gene3D" id="3.40.710.10">
    <property type="entry name" value="DD-peptidase/beta-lactamase superfamily"/>
    <property type="match status" value="1"/>
</dbReference>
<dbReference type="SUPFAM" id="SSF69189">
    <property type="entry name" value="Penicillin-binding protein associated domain"/>
    <property type="match status" value="1"/>
</dbReference>
<feature type="binding site" evidence="14">
    <location>
        <position position="239"/>
    </location>
    <ligand>
        <name>substrate</name>
    </ligand>
</feature>
<dbReference type="GO" id="GO:0071555">
    <property type="term" value="P:cell wall organization"/>
    <property type="evidence" value="ECO:0007669"/>
    <property type="project" value="UniProtKB-KW"/>
</dbReference>
<dbReference type="Gene3D" id="2.60.410.10">
    <property type="entry name" value="D-Ala-D-Ala carboxypeptidase, C-terminal domain"/>
    <property type="match status" value="1"/>
</dbReference>
<evidence type="ECO:0000256" key="3">
    <source>
        <dbReference type="ARBA" id="ARBA00007164"/>
    </source>
</evidence>
<protein>
    <recommendedName>
        <fullName evidence="4">serine-type D-Ala-D-Ala carboxypeptidase</fullName>
        <ecNumber evidence="4">3.4.16.4</ecNumber>
    </recommendedName>
</protein>
<comment type="function">
    <text evidence="1">Removes C-terminal D-alanyl residues from sugar-peptide cell wall precursors.</text>
</comment>
<proteinExistence type="inferred from homology"/>
<dbReference type="InterPro" id="IPR012907">
    <property type="entry name" value="Peptidase_S11_C"/>
</dbReference>
<dbReference type="SUPFAM" id="SSF56601">
    <property type="entry name" value="beta-lactamase/transpeptidase-like"/>
    <property type="match status" value="1"/>
</dbReference>
<comment type="pathway">
    <text evidence="2">Cell wall biogenesis; peptidoglycan biosynthesis.</text>
</comment>
<dbReference type="SMART" id="SM00936">
    <property type="entry name" value="PBP5_C"/>
    <property type="match status" value="1"/>
</dbReference>
<evidence type="ECO:0000313" key="18">
    <source>
        <dbReference type="EMBL" id="HIU21012.1"/>
    </source>
</evidence>
<dbReference type="EC" id="3.4.16.4" evidence="4"/>
<evidence type="ECO:0000256" key="12">
    <source>
        <dbReference type="ARBA" id="ARBA00034000"/>
    </source>
</evidence>
<evidence type="ECO:0000256" key="13">
    <source>
        <dbReference type="PIRSR" id="PIRSR618044-1"/>
    </source>
</evidence>
<gene>
    <name evidence="18" type="ORF">IAD51_02070</name>
</gene>
<sequence length="393" mass="41533">MKTTGKVLKNALLVLLLALFAASAVCAAVFSPGAGAARAEEFSAEGKSAYLADAATGTVLYAKNENERLPIASMVKIMTALLTLEAIDGGELSLEEDVYVSENAAAMGGSQIFLDAGTKHKAGDLLKSVIVASANDSCVALAERISGSVEGFVGDMNARAAELGMADTNFVNCTGLPAAEGFSTAKDVSVMFREVIKHPLYFDYAGVWLEDYVHPGGRTTSMTNTNKLVKFYNGCDGGKTGFTSEAKFCLAATAERDGLRTVAVVIGADSSKSRFNAVSSMFNYAFGNFKAEKLAAAGERIGEIKVSGGKSRSVALTVAEDVVSLARRTDKSETELRFELPDKIKAPVSRGDAVGKGYVVRGGQVEREFDVVAAEDVKRANLWDIIKRIGSPR</sequence>
<dbReference type="PRINTS" id="PR00725">
    <property type="entry name" value="DADACBPTASE1"/>
</dbReference>
<evidence type="ECO:0000259" key="17">
    <source>
        <dbReference type="SMART" id="SM00936"/>
    </source>
</evidence>
<evidence type="ECO:0000256" key="14">
    <source>
        <dbReference type="PIRSR" id="PIRSR618044-2"/>
    </source>
</evidence>
<evidence type="ECO:0000256" key="11">
    <source>
        <dbReference type="ARBA" id="ARBA00023316"/>
    </source>
</evidence>